<name>A0ABV5KFV5_9ACTN</name>
<dbReference type="PROSITE" id="PS00455">
    <property type="entry name" value="AMP_BINDING"/>
    <property type="match status" value="1"/>
</dbReference>
<dbReference type="Pfam" id="PF13193">
    <property type="entry name" value="AMP-binding_C"/>
    <property type="match status" value="1"/>
</dbReference>
<dbReference type="Gene3D" id="3.40.50.12780">
    <property type="entry name" value="N-terminal domain of ligase-like"/>
    <property type="match status" value="1"/>
</dbReference>
<protein>
    <submittedName>
        <fullName evidence="5">AMP-binding protein</fullName>
    </submittedName>
</protein>
<dbReference type="InterPro" id="IPR042099">
    <property type="entry name" value="ANL_N_sf"/>
</dbReference>
<comment type="similarity">
    <text evidence="1">Belongs to the ATP-dependent AMP-binding enzyme family.</text>
</comment>
<dbReference type="RefSeq" id="WP_140008219.1">
    <property type="nucleotide sequence ID" value="NZ_JBHMDG010000035.1"/>
</dbReference>
<evidence type="ECO:0000259" key="4">
    <source>
        <dbReference type="Pfam" id="PF13193"/>
    </source>
</evidence>
<gene>
    <name evidence="5" type="ORF">ACFFRI_21440</name>
</gene>
<accession>A0ABV5KFV5</accession>
<evidence type="ECO:0000259" key="3">
    <source>
        <dbReference type="Pfam" id="PF00501"/>
    </source>
</evidence>
<dbReference type="InterPro" id="IPR025110">
    <property type="entry name" value="AMP-bd_C"/>
</dbReference>
<sequence>MESYARGETDQPLLDETIGTAFDRTVAAWPEREALVEVSTGRRWTWAELGAEVDAVARGLVAGGLAVGDRVGIWAPNCAEWTIAQYATAKAGVVLVNINPAYRTHELAYAVHQSGLRWMLSASSFRTSDYRAMIAEVAPEAPMLERTVFLDTEGDTDGDNDGDWAGLVAAGADLPADALVVRGAGLGPDDPINIQYTSGTTGFPKGATLSHRNILNNGWFTTETIGMTHEDRLCIPVPFYHCFGMVMANLGCTTHGATMVIPGPAFDPATTLRTIEDERCTAVYGVPTMFIAMQHDPSFAERDLSSLRTGIMAGSICPVEVMRRCVDDMHMAEVSIAYGMTETSPVSCQTRADDDLDRRTATIGRVHPHVEVKVVDPATGATVERGEAGELCTRGYSVMLGYWDDPEKTAEAIDVDGWMHTGDLAVMREDGYCNIVGRIKDMVIRGGENIYPREIEEFLYAHPDIEDVQVVGVPDERYGEELCAWLRMRAGAEPLDAAAVRAYATGRLAHYKIPRYVLVVDEFPMTVTGKVRKVEMRERSASELGLA</sequence>
<reference evidence="5 6" key="1">
    <citation type="submission" date="2024-09" db="EMBL/GenBank/DDBJ databases">
        <authorList>
            <person name="Sun Q."/>
            <person name="Mori K."/>
        </authorList>
    </citation>
    <scope>NUCLEOTIDE SEQUENCE [LARGE SCALE GENOMIC DNA]</scope>
    <source>
        <strain evidence="5 6">JCM 9626</strain>
    </source>
</reference>
<evidence type="ECO:0000256" key="1">
    <source>
        <dbReference type="ARBA" id="ARBA00006432"/>
    </source>
</evidence>
<dbReference type="EMBL" id="JBHMDG010000035">
    <property type="protein sequence ID" value="MFB9315622.1"/>
    <property type="molecule type" value="Genomic_DNA"/>
</dbReference>
<dbReference type="Pfam" id="PF00501">
    <property type="entry name" value="AMP-binding"/>
    <property type="match status" value="1"/>
</dbReference>
<dbReference type="PANTHER" id="PTHR43201">
    <property type="entry name" value="ACYL-COA SYNTHETASE"/>
    <property type="match status" value="1"/>
</dbReference>
<dbReference type="PANTHER" id="PTHR43201:SF5">
    <property type="entry name" value="MEDIUM-CHAIN ACYL-COA LIGASE ACSF2, MITOCHONDRIAL"/>
    <property type="match status" value="1"/>
</dbReference>
<feature type="domain" description="AMP-dependent synthetase/ligase" evidence="3">
    <location>
        <begin position="22"/>
        <end position="403"/>
    </location>
</feature>
<keyword evidence="2" id="KW-0436">Ligase</keyword>
<evidence type="ECO:0000313" key="5">
    <source>
        <dbReference type="EMBL" id="MFB9315622.1"/>
    </source>
</evidence>
<dbReference type="CDD" id="cd05917">
    <property type="entry name" value="FACL_like_2"/>
    <property type="match status" value="1"/>
</dbReference>
<feature type="domain" description="AMP-binding enzyme C-terminal" evidence="4">
    <location>
        <begin position="454"/>
        <end position="530"/>
    </location>
</feature>
<dbReference type="InterPro" id="IPR045851">
    <property type="entry name" value="AMP-bd_C_sf"/>
</dbReference>
<dbReference type="Proteomes" id="UP001589750">
    <property type="component" value="Unassembled WGS sequence"/>
</dbReference>
<dbReference type="SUPFAM" id="SSF56801">
    <property type="entry name" value="Acetyl-CoA synthetase-like"/>
    <property type="match status" value="1"/>
</dbReference>
<evidence type="ECO:0000256" key="2">
    <source>
        <dbReference type="ARBA" id="ARBA00022598"/>
    </source>
</evidence>
<comment type="caution">
    <text evidence="5">The sequence shown here is derived from an EMBL/GenBank/DDBJ whole genome shotgun (WGS) entry which is preliminary data.</text>
</comment>
<dbReference type="InterPro" id="IPR000873">
    <property type="entry name" value="AMP-dep_synth/lig_dom"/>
</dbReference>
<evidence type="ECO:0000313" key="6">
    <source>
        <dbReference type="Proteomes" id="UP001589750"/>
    </source>
</evidence>
<dbReference type="InterPro" id="IPR020845">
    <property type="entry name" value="AMP-binding_CS"/>
</dbReference>
<organism evidence="5 6">
    <name type="scientific">Nocardioides plantarum</name>
    <dbReference type="NCBI Taxonomy" id="29299"/>
    <lineage>
        <taxon>Bacteria</taxon>
        <taxon>Bacillati</taxon>
        <taxon>Actinomycetota</taxon>
        <taxon>Actinomycetes</taxon>
        <taxon>Propionibacteriales</taxon>
        <taxon>Nocardioidaceae</taxon>
        <taxon>Nocardioides</taxon>
    </lineage>
</organism>
<dbReference type="Gene3D" id="3.30.300.30">
    <property type="match status" value="1"/>
</dbReference>
<proteinExistence type="inferred from homology"/>
<keyword evidence="6" id="KW-1185">Reference proteome</keyword>